<comment type="caution">
    <text evidence="3">The sequence shown here is derived from an EMBL/GenBank/DDBJ whole genome shotgun (WGS) entry which is preliminary data.</text>
</comment>
<keyword evidence="3" id="KW-0675">Receptor</keyword>
<proteinExistence type="inferred from homology"/>
<dbReference type="Pfam" id="PF03401">
    <property type="entry name" value="TctC"/>
    <property type="match status" value="1"/>
</dbReference>
<evidence type="ECO:0000313" key="4">
    <source>
        <dbReference type="Proteomes" id="UP000295525"/>
    </source>
</evidence>
<keyword evidence="4" id="KW-1185">Reference proteome</keyword>
<dbReference type="Gene3D" id="3.40.190.10">
    <property type="entry name" value="Periplasmic binding protein-like II"/>
    <property type="match status" value="1"/>
</dbReference>
<evidence type="ECO:0000256" key="1">
    <source>
        <dbReference type="ARBA" id="ARBA00006987"/>
    </source>
</evidence>
<dbReference type="Gene3D" id="3.40.190.150">
    <property type="entry name" value="Bordetella uptake gene, domain 1"/>
    <property type="match status" value="1"/>
</dbReference>
<comment type="similarity">
    <text evidence="1">Belongs to the UPF0065 (bug) family.</text>
</comment>
<accession>A0A4V2UXI9</accession>
<dbReference type="RefSeq" id="WP_243700938.1">
    <property type="nucleotide sequence ID" value="NZ_SMAJ01000014.1"/>
</dbReference>
<name>A0A4V2UXI9_9BURK</name>
<protein>
    <submittedName>
        <fullName evidence="3">Tripartite-type tricarboxylate transporter receptor subunit TctC</fullName>
    </submittedName>
</protein>
<organism evidence="3 4">
    <name type="scientific">Paralcaligenes ureilyticus</name>
    <dbReference type="NCBI Taxonomy" id="627131"/>
    <lineage>
        <taxon>Bacteria</taxon>
        <taxon>Pseudomonadati</taxon>
        <taxon>Pseudomonadota</taxon>
        <taxon>Betaproteobacteria</taxon>
        <taxon>Burkholderiales</taxon>
        <taxon>Alcaligenaceae</taxon>
        <taxon>Paralcaligenes</taxon>
    </lineage>
</organism>
<reference evidence="3 4" key="1">
    <citation type="submission" date="2019-03" db="EMBL/GenBank/DDBJ databases">
        <title>Genomic Encyclopedia of Type Strains, Phase IV (KMG-IV): sequencing the most valuable type-strain genomes for metagenomic binning, comparative biology and taxonomic classification.</title>
        <authorList>
            <person name="Goeker M."/>
        </authorList>
    </citation>
    <scope>NUCLEOTIDE SEQUENCE [LARGE SCALE GENOMIC DNA]</scope>
    <source>
        <strain evidence="3 4">DSM 24591</strain>
    </source>
</reference>
<dbReference type="AlphaFoldDB" id="A0A4V2UXI9"/>
<dbReference type="PIRSF" id="PIRSF017082">
    <property type="entry name" value="YflP"/>
    <property type="match status" value="1"/>
</dbReference>
<dbReference type="PANTHER" id="PTHR42928">
    <property type="entry name" value="TRICARBOXYLATE-BINDING PROTEIN"/>
    <property type="match status" value="1"/>
</dbReference>
<dbReference type="SUPFAM" id="SSF53850">
    <property type="entry name" value="Periplasmic binding protein-like II"/>
    <property type="match status" value="1"/>
</dbReference>
<dbReference type="CDD" id="cd07012">
    <property type="entry name" value="PBP2_Bug_TTT"/>
    <property type="match status" value="1"/>
</dbReference>
<feature type="chain" id="PRO_5020209285" evidence="2">
    <location>
        <begin position="49"/>
        <end position="340"/>
    </location>
</feature>
<sequence length="340" mass="36574">MRSNDSEQNSCKTKIKEGIRAKVRGLTTSCGFVLGLFMLMAGASPVHAAFPDHPIDFIVPWGAGGGADLLGRTASKIMAESLKVSLPVINVPGADGMVGLTKLLTSPADGYSMAILIGDTYALVAKKHPPFTLDQVIPLAIMIQQPSGYWVNADGPYKTWADLEKAAKAKTLTVAVTGFGSADDITTRYLASKGLKFESVPYASPGLRYSSILGGNSDVLYEQTGDVRSYFDSGKIRPLLFFYPHPVNIPAFAKVPVSSQLGYDVTLPQFRAIVVRAGTPPDRVKILADALAQVAKDPSFKAYLDQQYADPNSYIPLAGAHAFMDDWLKQAQDVIARSKK</sequence>
<dbReference type="InterPro" id="IPR042100">
    <property type="entry name" value="Bug_dom1"/>
</dbReference>
<feature type="signal peptide" evidence="2">
    <location>
        <begin position="1"/>
        <end position="48"/>
    </location>
</feature>
<dbReference type="EMBL" id="SMAJ01000014">
    <property type="protein sequence ID" value="TCT03698.1"/>
    <property type="molecule type" value="Genomic_DNA"/>
</dbReference>
<keyword evidence="2" id="KW-0732">Signal</keyword>
<evidence type="ECO:0000256" key="2">
    <source>
        <dbReference type="SAM" id="SignalP"/>
    </source>
</evidence>
<dbReference type="Proteomes" id="UP000295525">
    <property type="component" value="Unassembled WGS sequence"/>
</dbReference>
<gene>
    <name evidence="3" type="ORF">EDC26_1144</name>
</gene>
<dbReference type="InterPro" id="IPR005064">
    <property type="entry name" value="BUG"/>
</dbReference>
<evidence type="ECO:0000313" key="3">
    <source>
        <dbReference type="EMBL" id="TCT03698.1"/>
    </source>
</evidence>
<dbReference type="PANTHER" id="PTHR42928:SF5">
    <property type="entry name" value="BLR1237 PROTEIN"/>
    <property type="match status" value="1"/>
</dbReference>